<comment type="subcellular location">
    <subcellularLocation>
        <location evidence="5">Nucleus</location>
    </subcellularLocation>
</comment>
<keyword evidence="5" id="KW-0539">Nucleus</keyword>
<evidence type="ECO:0000313" key="10">
    <source>
        <dbReference type="Proteomes" id="UP000530660"/>
    </source>
</evidence>
<dbReference type="SUPFAM" id="SSF46785">
    <property type="entry name" value="Winged helix' DNA-binding domain"/>
    <property type="match status" value="1"/>
</dbReference>
<evidence type="ECO:0000256" key="4">
    <source>
        <dbReference type="ARBA" id="ARBA00023163"/>
    </source>
</evidence>
<accession>A0A7J7IH23</accession>
<dbReference type="InterPro" id="IPR036388">
    <property type="entry name" value="WH-like_DNA-bd_sf"/>
</dbReference>
<dbReference type="Pfam" id="PF02319">
    <property type="entry name" value="WHD_E2F_TDP"/>
    <property type="match status" value="1"/>
</dbReference>
<feature type="compositionally biased region" description="Basic and acidic residues" evidence="7">
    <location>
        <begin position="233"/>
        <end position="244"/>
    </location>
</feature>
<comment type="similarity">
    <text evidence="1 5">Belongs to the E2F/DP family.</text>
</comment>
<organism evidence="9 10">
    <name type="scientific">Cyanidiococcus yangmingshanensis</name>
    <dbReference type="NCBI Taxonomy" id="2690220"/>
    <lineage>
        <taxon>Eukaryota</taxon>
        <taxon>Rhodophyta</taxon>
        <taxon>Bangiophyceae</taxon>
        <taxon>Cyanidiales</taxon>
        <taxon>Cyanidiaceae</taxon>
        <taxon>Cyanidiococcus</taxon>
    </lineage>
</organism>
<dbReference type="PANTHER" id="PTHR12081">
    <property type="entry name" value="TRANSCRIPTION FACTOR E2F"/>
    <property type="match status" value="1"/>
</dbReference>
<keyword evidence="2 5" id="KW-0805">Transcription regulation</keyword>
<evidence type="ECO:0000256" key="3">
    <source>
        <dbReference type="ARBA" id="ARBA00023125"/>
    </source>
</evidence>
<dbReference type="OrthoDB" id="10518656at2759"/>
<feature type="domain" description="E2F/DP family winged-helix DNA-binding" evidence="8">
    <location>
        <begin position="344"/>
        <end position="409"/>
    </location>
</feature>
<feature type="compositionally biased region" description="Polar residues" evidence="7">
    <location>
        <begin position="261"/>
        <end position="281"/>
    </location>
</feature>
<dbReference type="InterPro" id="IPR003316">
    <property type="entry name" value="E2F_WHTH_DNA-bd_dom"/>
</dbReference>
<name>A0A7J7IH23_9RHOD</name>
<evidence type="ECO:0000259" key="8">
    <source>
        <dbReference type="SMART" id="SM01372"/>
    </source>
</evidence>
<evidence type="ECO:0000256" key="2">
    <source>
        <dbReference type="ARBA" id="ARBA00023015"/>
    </source>
</evidence>
<feature type="coiled-coil region" evidence="6">
    <location>
        <begin position="433"/>
        <end position="474"/>
    </location>
</feature>
<dbReference type="PANTHER" id="PTHR12081:SF18">
    <property type="entry name" value="TRANSCRIPTION FACTOR E2F2-RELATED"/>
    <property type="match status" value="1"/>
</dbReference>
<comment type="caution">
    <text evidence="9">The sequence shown here is derived from an EMBL/GenBank/DDBJ whole genome shotgun (WGS) entry which is preliminary data.</text>
</comment>
<protein>
    <recommendedName>
        <fullName evidence="8">E2F/DP family winged-helix DNA-binding domain-containing protein</fullName>
    </recommendedName>
</protein>
<reference evidence="9 10" key="1">
    <citation type="journal article" date="2020" name="J. Phycol.">
        <title>Comparative genome analysis reveals Cyanidiococcus gen. nov., a new extremophilic red algal genus sister to Cyanidioschyzon (Cyanidioschyzonaceae, Rhodophyta).</title>
        <authorList>
            <person name="Liu S.-L."/>
            <person name="Chiang Y.-R."/>
            <person name="Yoon H.S."/>
            <person name="Fu H.-Y."/>
        </authorList>
    </citation>
    <scope>NUCLEOTIDE SEQUENCE [LARGE SCALE GENOMIC DNA]</scope>
    <source>
        <strain evidence="9 10">THAL066</strain>
    </source>
</reference>
<dbReference type="GO" id="GO:0090575">
    <property type="term" value="C:RNA polymerase II transcription regulator complex"/>
    <property type="evidence" value="ECO:0007669"/>
    <property type="project" value="TreeGrafter"/>
</dbReference>
<evidence type="ECO:0000256" key="6">
    <source>
        <dbReference type="SAM" id="Coils"/>
    </source>
</evidence>
<dbReference type="AlphaFoldDB" id="A0A7J7IH23"/>
<dbReference type="Proteomes" id="UP000530660">
    <property type="component" value="Unassembled WGS sequence"/>
</dbReference>
<evidence type="ECO:0000256" key="5">
    <source>
        <dbReference type="RuleBase" id="RU003796"/>
    </source>
</evidence>
<keyword evidence="3 5" id="KW-0238">DNA-binding</keyword>
<evidence type="ECO:0000313" key="9">
    <source>
        <dbReference type="EMBL" id="KAF6002034.1"/>
    </source>
</evidence>
<evidence type="ECO:0000256" key="7">
    <source>
        <dbReference type="SAM" id="MobiDB-lite"/>
    </source>
</evidence>
<dbReference type="SMART" id="SM01372">
    <property type="entry name" value="E2F_TDP"/>
    <property type="match status" value="1"/>
</dbReference>
<evidence type="ECO:0000256" key="1">
    <source>
        <dbReference type="ARBA" id="ARBA00010940"/>
    </source>
</evidence>
<proteinExistence type="inferred from homology"/>
<sequence length="495" mass="53846">MPLESPSGDHSSRTEEIDWKTLLCDEVASREPAASIGGAVLRPIAEGSCSEGTPQLVSTTVAARWQGPSPGDACREPPPWLPLPEWSPHDLVPWSWSTGSRGAEVAEPGSSMAGSRPPPQVLPGPESPRSFGGIENLLWYLSPDIPLTPVSWRRLSNGAAGSPFETTARSPLTRPYMVHAQEKGWPGWCDERLGQCPSNGQRVPPSEPPSTTGRWRQSQQSQQVARLQHTRPRSLDDALRRAAGTERPNAQSFHGVAPSNAPVQDQRASLTNGSGRLSAGTSDEAANPYTAHPDVDIGVLMTNPSFLLKHFHPCNHRMGYPGVDDIAANENEASSHGTPHSSSRYARSIGFLTAHLLGLFAPQADGRATYAERQTCASLATALNVAPRRIYDVISVLEAIGILERDARGGQHKTLSMQVRLRSLTPTRLLSVHTGARAQRAQLERRIEDLEKIREELDNDLRNLRARLRDLLRQLIYRPGSTNSIAQETATAPGD</sequence>
<keyword evidence="6" id="KW-0175">Coiled coil</keyword>
<dbReference type="InterPro" id="IPR036390">
    <property type="entry name" value="WH_DNA-bd_sf"/>
</dbReference>
<keyword evidence="4 5" id="KW-0804">Transcription</keyword>
<gene>
    <name evidence="9" type="ORF">F1559_003643</name>
</gene>
<dbReference type="GO" id="GO:0000981">
    <property type="term" value="F:DNA-binding transcription factor activity, RNA polymerase II-specific"/>
    <property type="evidence" value="ECO:0007669"/>
    <property type="project" value="TreeGrafter"/>
</dbReference>
<dbReference type="InterPro" id="IPR015633">
    <property type="entry name" value="E2F"/>
</dbReference>
<feature type="region of interest" description="Disordered" evidence="7">
    <location>
        <begin position="99"/>
        <end position="126"/>
    </location>
</feature>
<dbReference type="Gene3D" id="1.10.10.10">
    <property type="entry name" value="Winged helix-like DNA-binding domain superfamily/Winged helix DNA-binding domain"/>
    <property type="match status" value="1"/>
</dbReference>
<keyword evidence="10" id="KW-1185">Reference proteome</keyword>
<dbReference type="GO" id="GO:0000978">
    <property type="term" value="F:RNA polymerase II cis-regulatory region sequence-specific DNA binding"/>
    <property type="evidence" value="ECO:0007669"/>
    <property type="project" value="InterPro"/>
</dbReference>
<dbReference type="EMBL" id="VWRR01000012">
    <property type="protein sequence ID" value="KAF6002034.1"/>
    <property type="molecule type" value="Genomic_DNA"/>
</dbReference>
<feature type="region of interest" description="Disordered" evidence="7">
    <location>
        <begin position="196"/>
        <end position="289"/>
    </location>
</feature>
<feature type="compositionally biased region" description="Pro residues" evidence="7">
    <location>
        <begin position="116"/>
        <end position="126"/>
    </location>
</feature>